<accession>A0A7Z2T4I7</accession>
<evidence type="ECO:0000313" key="4">
    <source>
        <dbReference type="Proteomes" id="UP000464262"/>
    </source>
</evidence>
<keyword evidence="1" id="KW-0812">Transmembrane</keyword>
<protein>
    <submittedName>
        <fullName evidence="3">Pilus assembly protein</fullName>
    </submittedName>
</protein>
<dbReference type="EMBL" id="CP047475">
    <property type="protein sequence ID" value="QIA64072.1"/>
    <property type="molecule type" value="Genomic_DNA"/>
</dbReference>
<evidence type="ECO:0000259" key="2">
    <source>
        <dbReference type="Pfam" id="PF07811"/>
    </source>
</evidence>
<dbReference type="Pfam" id="PF07811">
    <property type="entry name" value="TadE"/>
    <property type="match status" value="1"/>
</dbReference>
<organism evidence="3 4">
    <name type="scientific">Vibrio astriarenae</name>
    <dbReference type="NCBI Taxonomy" id="1481923"/>
    <lineage>
        <taxon>Bacteria</taxon>
        <taxon>Pseudomonadati</taxon>
        <taxon>Pseudomonadota</taxon>
        <taxon>Gammaproteobacteria</taxon>
        <taxon>Vibrionales</taxon>
        <taxon>Vibrionaceae</taxon>
        <taxon>Vibrio</taxon>
    </lineage>
</organism>
<dbReference type="RefSeq" id="WP_164648981.1">
    <property type="nucleotide sequence ID" value="NZ_CP047475.1"/>
</dbReference>
<dbReference type="KEGG" id="vas:GT360_11365"/>
<feature type="domain" description="TadE-like" evidence="2">
    <location>
        <begin position="10"/>
        <end position="52"/>
    </location>
</feature>
<evidence type="ECO:0000313" key="3">
    <source>
        <dbReference type="EMBL" id="QIA64072.1"/>
    </source>
</evidence>
<keyword evidence="1" id="KW-0472">Membrane</keyword>
<evidence type="ECO:0000256" key="1">
    <source>
        <dbReference type="SAM" id="Phobius"/>
    </source>
</evidence>
<keyword evidence="4" id="KW-1185">Reference proteome</keyword>
<proteinExistence type="predicted"/>
<feature type="transmembrane region" description="Helical" evidence="1">
    <location>
        <begin position="116"/>
        <end position="135"/>
    </location>
</feature>
<dbReference type="Proteomes" id="UP000464262">
    <property type="component" value="Chromosome 1"/>
</dbReference>
<keyword evidence="1" id="KW-1133">Transmembrane helix</keyword>
<dbReference type="InterPro" id="IPR012495">
    <property type="entry name" value="TadE-like_dom"/>
</dbReference>
<gene>
    <name evidence="3" type="ORF">GT360_11365</name>
</gene>
<reference evidence="3 4" key="1">
    <citation type="submission" date="2020-01" db="EMBL/GenBank/DDBJ databases">
        <title>Whole genome and functional gene identification of agarase of Vibrio HN897.</title>
        <authorList>
            <person name="Liu Y."/>
            <person name="Zhao Z."/>
        </authorList>
    </citation>
    <scope>NUCLEOTIDE SEQUENCE [LARGE SCALE GENOMIC DNA]</scope>
    <source>
        <strain evidence="3 4">HN897</strain>
    </source>
</reference>
<feature type="transmembrane region" description="Helical" evidence="1">
    <location>
        <begin position="12"/>
        <end position="31"/>
    </location>
</feature>
<dbReference type="AlphaFoldDB" id="A0A7Z2T4I7"/>
<name>A0A7Z2T4I7_9VIBR</name>
<sequence length="167" mass="18296">MRAGFKKQSGLTIVELTLVATALLVTLIAVIEVGRYVYSLQLINDMTRVSARLGVVCQVDDRNDIPDLVVPSYAPDGFTADNLVIDYLDSDGAVVDLSGANAFNSIRFVRARVVDFTYQFTGILGVFAALGVINVPEFESIRPRENLGYIRKIDENSNSTQDIVTDC</sequence>